<dbReference type="AlphaFoldDB" id="A9U7Y4"/>
<gene>
    <name evidence="1" type="ORF">PHYPADRAFT_104124</name>
</gene>
<dbReference type="InterPro" id="IPR015942">
    <property type="entry name" value="Asp/Glu/hydantoin_racemase"/>
</dbReference>
<dbReference type="GO" id="GO:0047661">
    <property type="term" value="F:amino-acid racemase activity"/>
    <property type="evidence" value="ECO:0007669"/>
    <property type="project" value="InterPro"/>
</dbReference>
<dbReference type="Pfam" id="PF01177">
    <property type="entry name" value="Asp_Glu_race"/>
    <property type="match status" value="1"/>
</dbReference>
<name>A9U7Y4_PHYPA</name>
<dbReference type="EMBL" id="DS546721">
    <property type="protein sequence ID" value="EDQ48219.1"/>
    <property type="molecule type" value="Genomic_DNA"/>
</dbReference>
<reference evidence="1" key="1">
    <citation type="journal article" date="2008" name="Science">
        <title>The Physcomitrella genome reveals evolutionary insights into the conquest of land by plants.</title>
        <authorList>
            <person name="Rensing S."/>
            <person name="Lang D."/>
            <person name="Zimmer A."/>
            <person name="Terry A."/>
            <person name="Salamov A."/>
            <person name="Shapiro H."/>
            <person name="Nishiyama T."/>
            <person name="Perroud P.-F."/>
            <person name="Lindquist E."/>
            <person name="Kamisugi Y."/>
            <person name="Tanahashi T."/>
            <person name="Sakakibara K."/>
            <person name="Fujita T."/>
            <person name="Oishi K."/>
            <person name="Shin-I T."/>
            <person name="Kuroki Y."/>
            <person name="Toyoda A."/>
            <person name="Suzuki Y."/>
            <person name="Hashimoto A."/>
            <person name="Yamaguchi K."/>
            <person name="Sugano A."/>
            <person name="Kohara Y."/>
            <person name="Fujiyama A."/>
            <person name="Anterola A."/>
            <person name="Aoki S."/>
            <person name="Ashton N."/>
            <person name="Barbazuk W.B."/>
            <person name="Barker E."/>
            <person name="Bennetzen J."/>
            <person name="Bezanilla M."/>
            <person name="Blankenship R."/>
            <person name="Cho S.H."/>
            <person name="Dutcher S."/>
            <person name="Estelle M."/>
            <person name="Fawcett J.A."/>
            <person name="Gundlach H."/>
            <person name="Hanada K."/>
            <person name="Heyl A."/>
            <person name="Hicks K.A."/>
            <person name="Hugh J."/>
            <person name="Lohr M."/>
            <person name="Mayer K."/>
            <person name="Melkozernov A."/>
            <person name="Murata T."/>
            <person name="Nelson D."/>
            <person name="Pils B."/>
            <person name="Prigge M."/>
            <person name="Reiss B."/>
            <person name="Renner T."/>
            <person name="Rombauts S."/>
            <person name="Rushton P."/>
            <person name="Sanderfoot A."/>
            <person name="Schween G."/>
            <person name="Shiu S.-H."/>
            <person name="Stueber K."/>
            <person name="Theodoulou F.L."/>
            <person name="Tu H."/>
            <person name="Van de Peer Y."/>
            <person name="Verrier P.J."/>
            <person name="Waters E."/>
            <person name="Wood A."/>
            <person name="Yang L."/>
            <person name="Cove D."/>
            <person name="Cuming A."/>
            <person name="Hasebe M."/>
            <person name="Lucas S."/>
            <person name="Mishler D.B."/>
            <person name="Reski R."/>
            <person name="Grigoriev I."/>
            <person name="Quatrano R.S."/>
            <person name="Boore J.L."/>
        </authorList>
    </citation>
    <scope>NUCLEOTIDE SEQUENCE [LARGE SCALE GENOMIC DNA]</scope>
</reference>
<organism>
    <name type="scientific">Physcomitrium patens</name>
    <name type="common">Spreading-leaved earth moss</name>
    <name type="synonym">Physcomitrella patens</name>
    <dbReference type="NCBI Taxonomy" id="3218"/>
    <lineage>
        <taxon>Eukaryota</taxon>
        <taxon>Viridiplantae</taxon>
        <taxon>Streptophyta</taxon>
        <taxon>Embryophyta</taxon>
        <taxon>Bryophyta</taxon>
        <taxon>Bryophytina</taxon>
        <taxon>Bryopsida</taxon>
        <taxon>Funariidae</taxon>
        <taxon>Funariales</taxon>
        <taxon>Funariaceae</taxon>
        <taxon>Physcomitrium</taxon>
    </lineage>
</organism>
<dbReference type="SUPFAM" id="SSF53067">
    <property type="entry name" value="Actin-like ATPase domain"/>
    <property type="match status" value="1"/>
</dbReference>
<proteinExistence type="predicted"/>
<dbReference type="Gene3D" id="3.40.50.1860">
    <property type="match status" value="2"/>
</dbReference>
<dbReference type="InterPro" id="IPR001920">
    <property type="entry name" value="Asp/Glu_race"/>
</dbReference>
<dbReference type="eggNOG" id="ENOG502T00H">
    <property type="taxonomic scope" value="Eukaryota"/>
</dbReference>
<accession>A9U7Y4</accession>
<dbReference type="InterPro" id="IPR043129">
    <property type="entry name" value="ATPase_NBD"/>
</dbReference>
<dbReference type="Gene3D" id="3.30.420.40">
    <property type="match status" value="1"/>
</dbReference>
<evidence type="ECO:0000313" key="1">
    <source>
        <dbReference type="EMBL" id="EDQ48219.1"/>
    </source>
</evidence>
<sequence>MADELMQYVGALPAGLRGSISAGAGSGNGIRRNPLLREMLEVKLGLTLELPPGEEEAAYGAAVYGAAAAGYYPDVRSALSEMRKGDLAQQLMPGLRVINLVDDSILPELAENGGDVGAIAGRWRQYAHIAERQGADCILNACSSIGELCAAVRPEIAVPIVRIDEAMAEHAVRSAGTIGVAATLATTLGPTQRLLQQQAERLGREVRLVPEVISSAYERLLAGDRQGHDEVLAETLARMAGTADIIVLAQASMARAVEGLPPEERSRFLTSPAFGMGRVREQLSANRMN</sequence>
<protein>
    <submittedName>
        <fullName evidence="1">Predicted protein</fullName>
    </submittedName>
</protein>
<dbReference type="HOGENOM" id="CLU_964407_0_0_1"/>